<name>A0A4Q0YAM5_9BACT</name>
<protein>
    <submittedName>
        <fullName evidence="3">Two-component system response regulator</fullName>
    </submittedName>
</protein>
<dbReference type="RefSeq" id="WP_128982237.1">
    <property type="nucleotide sequence ID" value="NZ_PDKJ01000011.1"/>
</dbReference>
<dbReference type="PANTHER" id="PTHR43228">
    <property type="entry name" value="TWO-COMPONENT RESPONSE REGULATOR"/>
    <property type="match status" value="1"/>
</dbReference>
<reference evidence="3 4" key="1">
    <citation type="submission" date="2017-10" db="EMBL/GenBank/DDBJ databases">
        <title>Genomics of the genus Arcobacter.</title>
        <authorList>
            <person name="Perez-Cataluna A."/>
            <person name="Figueras M.J."/>
        </authorList>
    </citation>
    <scope>NUCLEOTIDE SEQUENCE [LARGE SCALE GENOMIC DNA]</scope>
    <source>
        <strain evidence="3 4">CECT 8993</strain>
    </source>
</reference>
<evidence type="ECO:0000256" key="1">
    <source>
        <dbReference type="PROSITE-ProRule" id="PRU00169"/>
    </source>
</evidence>
<dbReference type="SUPFAM" id="SSF52172">
    <property type="entry name" value="CheY-like"/>
    <property type="match status" value="1"/>
</dbReference>
<feature type="domain" description="Response regulatory" evidence="2">
    <location>
        <begin position="13"/>
        <end position="127"/>
    </location>
</feature>
<dbReference type="AlphaFoldDB" id="A0A4Q0YAM5"/>
<dbReference type="InterPro" id="IPR001789">
    <property type="entry name" value="Sig_transdc_resp-reg_receiver"/>
</dbReference>
<organism evidence="3 4">
    <name type="scientific">Halarcobacter ebronensis</name>
    <dbReference type="NCBI Taxonomy" id="1462615"/>
    <lineage>
        <taxon>Bacteria</taxon>
        <taxon>Pseudomonadati</taxon>
        <taxon>Campylobacterota</taxon>
        <taxon>Epsilonproteobacteria</taxon>
        <taxon>Campylobacterales</taxon>
        <taxon>Arcobacteraceae</taxon>
        <taxon>Halarcobacter</taxon>
    </lineage>
</organism>
<feature type="modified residue" description="4-aspartylphosphate" evidence="1">
    <location>
        <position position="62"/>
    </location>
</feature>
<gene>
    <name evidence="3" type="ORF">CRV08_11440</name>
</gene>
<dbReference type="Gene3D" id="1.10.10.10">
    <property type="entry name" value="Winged helix-like DNA-binding domain superfamily/Winged helix DNA-binding domain"/>
    <property type="match status" value="1"/>
</dbReference>
<dbReference type="Gene3D" id="3.40.50.2300">
    <property type="match status" value="1"/>
</dbReference>
<evidence type="ECO:0000259" key="2">
    <source>
        <dbReference type="PROSITE" id="PS50110"/>
    </source>
</evidence>
<dbReference type="Proteomes" id="UP000290172">
    <property type="component" value="Unassembled WGS sequence"/>
</dbReference>
<dbReference type="GO" id="GO:0000160">
    <property type="term" value="P:phosphorelay signal transduction system"/>
    <property type="evidence" value="ECO:0007669"/>
    <property type="project" value="InterPro"/>
</dbReference>
<dbReference type="EMBL" id="PDKJ01000011">
    <property type="protein sequence ID" value="RXJ66945.1"/>
    <property type="molecule type" value="Genomic_DNA"/>
</dbReference>
<dbReference type="PANTHER" id="PTHR43228:SF1">
    <property type="entry name" value="TWO-COMPONENT RESPONSE REGULATOR ARR22"/>
    <property type="match status" value="1"/>
</dbReference>
<comment type="caution">
    <text evidence="3">The sequence shown here is derived from an EMBL/GenBank/DDBJ whole genome shotgun (WGS) entry which is preliminary data.</text>
</comment>
<dbReference type="InterPro" id="IPR052048">
    <property type="entry name" value="ST_Response_Regulator"/>
</dbReference>
<dbReference type="Pfam" id="PF00072">
    <property type="entry name" value="Response_reg"/>
    <property type="match status" value="1"/>
</dbReference>
<dbReference type="InterPro" id="IPR036388">
    <property type="entry name" value="WH-like_DNA-bd_sf"/>
</dbReference>
<dbReference type="PROSITE" id="PS50110">
    <property type="entry name" value="RESPONSE_REGULATORY"/>
    <property type="match status" value="1"/>
</dbReference>
<evidence type="ECO:0000313" key="3">
    <source>
        <dbReference type="EMBL" id="RXJ66945.1"/>
    </source>
</evidence>
<evidence type="ECO:0000313" key="4">
    <source>
        <dbReference type="Proteomes" id="UP000290172"/>
    </source>
</evidence>
<accession>A0A4Q0YAM5</accession>
<keyword evidence="1" id="KW-0597">Phosphoprotein</keyword>
<dbReference type="SMART" id="SM00448">
    <property type="entry name" value="REC"/>
    <property type="match status" value="1"/>
</dbReference>
<proteinExistence type="predicted"/>
<dbReference type="InterPro" id="IPR011006">
    <property type="entry name" value="CheY-like_superfamily"/>
</dbReference>
<sequence>MNKNTLNLLNKLSILIVEDDEFARVAIKQAISSYFKNYYEAADGLIGLEKFKKEQVDVVVTDIHMPGINGFDMIEEIRKLKPKQIFIVMTSYDTDENLINSIKGGVFNFLRKPLVIEELQTALLIAQGRIKSTIEKLSQTVEIDYQNEYIYLNGKLIFLSFNNHKIFWLLCYNLGNLVSYDMIENYVYDCESINKSTLHNAILRIKHQLPSVSIENIQSQGYILKTNL</sequence>
<dbReference type="CDD" id="cd17536">
    <property type="entry name" value="REC_YesN-like"/>
    <property type="match status" value="1"/>
</dbReference>